<organism evidence="2 4">
    <name type="scientific">Clostridium septicum</name>
    <dbReference type="NCBI Taxonomy" id="1504"/>
    <lineage>
        <taxon>Bacteria</taxon>
        <taxon>Bacillati</taxon>
        <taxon>Bacillota</taxon>
        <taxon>Clostridia</taxon>
        <taxon>Eubacteriales</taxon>
        <taxon>Clostridiaceae</taxon>
        <taxon>Clostridium</taxon>
    </lineage>
</organism>
<dbReference type="EMBL" id="CP099799">
    <property type="protein sequence ID" value="USS00583.1"/>
    <property type="molecule type" value="Genomic_DNA"/>
</dbReference>
<dbReference type="SUPFAM" id="SSF48371">
    <property type="entry name" value="ARM repeat"/>
    <property type="match status" value="1"/>
</dbReference>
<dbReference type="Gene3D" id="1.25.40.70">
    <property type="entry name" value="Phosphatidylinositol 3-kinase, accessory domain (PIK)"/>
    <property type="match status" value="1"/>
</dbReference>
<proteinExistence type="predicted"/>
<dbReference type="InterPro" id="IPR042236">
    <property type="entry name" value="PI3K_accessory_sf"/>
</dbReference>
<dbReference type="AlphaFoldDB" id="A0A9N7JK25"/>
<dbReference type="Proteomes" id="UP001055437">
    <property type="component" value="Chromosome"/>
</dbReference>
<evidence type="ECO:0000313" key="4">
    <source>
        <dbReference type="Proteomes" id="UP000280586"/>
    </source>
</evidence>
<dbReference type="Pfam" id="PF09450">
    <property type="entry name" value="DUF2019"/>
    <property type="match status" value="1"/>
</dbReference>
<gene>
    <name evidence="2" type="ORF">CP523_05750</name>
    <name evidence="3" type="ORF">NH397_14025</name>
</gene>
<dbReference type="Proteomes" id="UP000280586">
    <property type="component" value="Chromosome"/>
</dbReference>
<evidence type="ECO:0000313" key="3">
    <source>
        <dbReference type="EMBL" id="USS00583.1"/>
    </source>
</evidence>
<dbReference type="EMBL" id="CP023671">
    <property type="protein sequence ID" value="AYE34004.1"/>
    <property type="molecule type" value="Genomic_DNA"/>
</dbReference>
<feature type="domain" description="DUF2019" evidence="1">
    <location>
        <begin position="7"/>
        <end position="106"/>
    </location>
</feature>
<evidence type="ECO:0000313" key="5">
    <source>
        <dbReference type="Proteomes" id="UP001055437"/>
    </source>
</evidence>
<sequence length="115" mass="13369">MEQVQRLIEEFITACMRLQESEEAGDYKTTNLQYDKLKKIRANLRTIGKHAFEEIIPLISNENIYVRYNAAFSIIPIEPEKARNTLNEIANSRGIIAFTSKMTLQEWDNGNLKFD</sequence>
<dbReference type="InterPro" id="IPR016024">
    <property type="entry name" value="ARM-type_fold"/>
</dbReference>
<dbReference type="RefSeq" id="WP_120140656.1">
    <property type="nucleotide sequence ID" value="NZ_CP023671.1"/>
</dbReference>
<dbReference type="KEGG" id="csep:CP523_05750"/>
<protein>
    <submittedName>
        <fullName evidence="3">DUF2019 domain-containing protein</fullName>
    </submittedName>
</protein>
<reference evidence="2 4" key="1">
    <citation type="submission" date="2017-09" db="EMBL/GenBank/DDBJ databases">
        <authorList>
            <person name="Thomas P."/>
            <person name="Seyboldt C."/>
        </authorList>
    </citation>
    <scope>NUCLEOTIDE SEQUENCE [LARGE SCALE GENOMIC DNA]</scope>
    <source>
        <strain evidence="2 4">DSM 7534</strain>
    </source>
</reference>
<evidence type="ECO:0000259" key="1">
    <source>
        <dbReference type="Pfam" id="PF09450"/>
    </source>
</evidence>
<dbReference type="GeneID" id="303560175"/>
<accession>A0A9N7JK25</accession>
<dbReference type="InterPro" id="IPR018568">
    <property type="entry name" value="DUF2019"/>
</dbReference>
<evidence type="ECO:0000313" key="2">
    <source>
        <dbReference type="EMBL" id="AYE34004.1"/>
    </source>
</evidence>
<name>A0A9N7JK25_CLOSE</name>
<reference evidence="3" key="2">
    <citation type="submission" date="2022-06" db="EMBL/GenBank/DDBJ databases">
        <authorList>
            <person name="Holder M.E."/>
            <person name="Ajami N.J."/>
            <person name="Petrosino J.F."/>
        </authorList>
    </citation>
    <scope>NUCLEOTIDE SEQUENCE</scope>
    <source>
        <strain evidence="3">RMA 8861</strain>
    </source>
</reference>
<keyword evidence="5" id="KW-1185">Reference proteome</keyword>